<accession>A0ACB8AHL8</accession>
<keyword evidence="2" id="KW-1185">Reference proteome</keyword>
<protein>
    <submittedName>
        <fullName evidence="1">MCM2/3/5 family-domain-containing protein</fullName>
    </submittedName>
</protein>
<proteinExistence type="predicted"/>
<dbReference type="EMBL" id="MU267642">
    <property type="protein sequence ID" value="KAH7912836.1"/>
    <property type="molecule type" value="Genomic_DNA"/>
</dbReference>
<dbReference type="Proteomes" id="UP000790377">
    <property type="component" value="Unassembled WGS sequence"/>
</dbReference>
<reference evidence="1" key="1">
    <citation type="journal article" date="2021" name="New Phytol.">
        <title>Evolutionary innovations through gain and loss of genes in the ectomycorrhizal Boletales.</title>
        <authorList>
            <person name="Wu G."/>
            <person name="Miyauchi S."/>
            <person name="Morin E."/>
            <person name="Kuo A."/>
            <person name="Drula E."/>
            <person name="Varga T."/>
            <person name="Kohler A."/>
            <person name="Feng B."/>
            <person name="Cao Y."/>
            <person name="Lipzen A."/>
            <person name="Daum C."/>
            <person name="Hundley H."/>
            <person name="Pangilinan J."/>
            <person name="Johnson J."/>
            <person name="Barry K."/>
            <person name="LaButti K."/>
            <person name="Ng V."/>
            <person name="Ahrendt S."/>
            <person name="Min B."/>
            <person name="Choi I.G."/>
            <person name="Park H."/>
            <person name="Plett J.M."/>
            <person name="Magnuson J."/>
            <person name="Spatafora J.W."/>
            <person name="Nagy L.G."/>
            <person name="Henrissat B."/>
            <person name="Grigoriev I.V."/>
            <person name="Yang Z.L."/>
            <person name="Xu J."/>
            <person name="Martin F.M."/>
        </authorList>
    </citation>
    <scope>NUCLEOTIDE SEQUENCE</scope>
    <source>
        <strain evidence="1">ATCC 28755</strain>
    </source>
</reference>
<name>A0ACB8AHL8_9AGAM</name>
<sequence>MSTPRRPRTPLFAPGSSSPLAFPSSSPAKIPRRRAVMDSDPIPPDSDPLEFPSSPAAAAATPIKNRRGDIHSTFSLTPSTPQRANRTAYNNELNDNQRSDGTHLSLPASSAPHLSAPAAPSDEPDEIRAIWGTTVNLAETMKLFRDFLRGFKPKYRASRDRELNISTRTFATPEEAEVVLYEIYMRRMRQTGETNLNLDMVNLLSYPPCKKLHIQLQKYPQEVVPAMDQVLKDLMLELADEDQQAGIEGMQGDEGDEEIADIMGKVYKVRPFGLQAVNMRELNPTDTDKLICIKGLIIRATPVIPDMKVAFFRCLTCSHTVQVEIDRGKIEEPARCPRDVCASVGTMSLVHNRCEFADRQVIRLQETPDAVPDGQTPHTVSLSVYDELVDVTKPGDRVVVTGIFRSVPVRVNPRQRTMKSLFKTYLDVVHVKIGGGGTLSLDRSTRPAGGDRIPGVGGVGDGMDDNELEDGGVGAQGRRMRKADMEARLIELSRRHDLYDLLARSLAPSIWEMDDVKKGILLQLFGGTNKSIARGGGGGGPRYRGDINVLLVGDPGTSKSQILKASAYVHKIAPRGVYASGKGSSAVGLTAYVTRDPDSKQLVLESGALVLSDGGVCCIDEFDKMSDATRSVLHEVMEQQTVSIAKAGIITTLNARTSILAAANPVESKYNVNLPITRNIDLPPTLISRFDLLYLVLDQVDEALDRKLAQHLVGLYLEDAPNTGGQDILPLDELSAYIDYARTHIQPVLSSEASDELVASYVSLRAIGGSDPRSTEKRITATTRQLESMIRLSEAHARMRFAAHVELQDVQEACRLMREAIRTSAMDPRTGKIDMGLLNTGTGAGQRKMRDDMRREVLAMLDSGAGKGRGIKWGDAVKRLGEQSSVRVDAAEFTEVIKALENEGLLTVVGERDRRMIRRIEGA</sequence>
<organism evidence="1 2">
    <name type="scientific">Hygrophoropsis aurantiaca</name>
    <dbReference type="NCBI Taxonomy" id="72124"/>
    <lineage>
        <taxon>Eukaryota</taxon>
        <taxon>Fungi</taxon>
        <taxon>Dikarya</taxon>
        <taxon>Basidiomycota</taxon>
        <taxon>Agaricomycotina</taxon>
        <taxon>Agaricomycetes</taxon>
        <taxon>Agaricomycetidae</taxon>
        <taxon>Boletales</taxon>
        <taxon>Coniophorineae</taxon>
        <taxon>Hygrophoropsidaceae</taxon>
        <taxon>Hygrophoropsis</taxon>
    </lineage>
</organism>
<gene>
    <name evidence="1" type="ORF">BJ138DRAFT_1134473</name>
</gene>
<evidence type="ECO:0000313" key="1">
    <source>
        <dbReference type="EMBL" id="KAH7912836.1"/>
    </source>
</evidence>
<evidence type="ECO:0000313" key="2">
    <source>
        <dbReference type="Proteomes" id="UP000790377"/>
    </source>
</evidence>
<comment type="caution">
    <text evidence="1">The sequence shown here is derived from an EMBL/GenBank/DDBJ whole genome shotgun (WGS) entry which is preliminary data.</text>
</comment>